<dbReference type="InterPro" id="IPR050238">
    <property type="entry name" value="DNA_Rep/Repair_Clamp_Loader"/>
</dbReference>
<protein>
    <recommendedName>
        <fullName evidence="1">DNA-directed DNA polymerase</fullName>
        <ecNumber evidence="1">2.7.7.7</ecNumber>
    </recommendedName>
</protein>
<organism evidence="4 5">
    <name type="scientific">Thalassotalea castellviae</name>
    <dbReference type="NCBI Taxonomy" id="3075612"/>
    <lineage>
        <taxon>Bacteria</taxon>
        <taxon>Pseudomonadati</taxon>
        <taxon>Pseudomonadota</taxon>
        <taxon>Gammaproteobacteria</taxon>
        <taxon>Alteromonadales</taxon>
        <taxon>Colwelliaceae</taxon>
        <taxon>Thalassotalea</taxon>
    </lineage>
</organism>
<proteinExistence type="predicted"/>
<dbReference type="Proteomes" id="UP001266357">
    <property type="component" value="Unassembled WGS sequence"/>
</dbReference>
<evidence type="ECO:0000313" key="4">
    <source>
        <dbReference type="EMBL" id="MDT0602124.1"/>
    </source>
</evidence>
<dbReference type="PANTHER" id="PTHR11669">
    <property type="entry name" value="REPLICATION FACTOR C / DNA POLYMERASE III GAMMA-TAU SUBUNIT"/>
    <property type="match status" value="1"/>
</dbReference>
<dbReference type="RefSeq" id="WP_311575795.1">
    <property type="nucleotide sequence ID" value="NZ_JAVRIF010000001.1"/>
</dbReference>
<dbReference type="Gene3D" id="3.40.50.300">
    <property type="entry name" value="P-loop containing nucleotide triphosphate hydrolases"/>
    <property type="match status" value="1"/>
</dbReference>
<evidence type="ECO:0000256" key="3">
    <source>
        <dbReference type="ARBA" id="ARBA00049244"/>
    </source>
</evidence>
<comment type="catalytic activity">
    <reaction evidence="3">
        <text>DNA(n) + a 2'-deoxyribonucleoside 5'-triphosphate = DNA(n+1) + diphosphate</text>
        <dbReference type="Rhea" id="RHEA:22508"/>
        <dbReference type="Rhea" id="RHEA-COMP:17339"/>
        <dbReference type="Rhea" id="RHEA-COMP:17340"/>
        <dbReference type="ChEBI" id="CHEBI:33019"/>
        <dbReference type="ChEBI" id="CHEBI:61560"/>
        <dbReference type="ChEBI" id="CHEBI:173112"/>
        <dbReference type="EC" id="2.7.7.7"/>
    </reaction>
</comment>
<name>A0ABU2ZW13_9GAMM</name>
<dbReference type="InterPro" id="IPR004622">
    <property type="entry name" value="DNA_pol_HolB"/>
</dbReference>
<keyword evidence="2" id="KW-0239">DNA-directed DNA polymerase</keyword>
<keyword evidence="4" id="KW-0808">Transferase</keyword>
<dbReference type="NCBIfam" id="TIGR00678">
    <property type="entry name" value="holB"/>
    <property type="match status" value="1"/>
</dbReference>
<dbReference type="Pfam" id="PF13177">
    <property type="entry name" value="DNA_pol3_delta2"/>
    <property type="match status" value="1"/>
</dbReference>
<dbReference type="SUPFAM" id="SSF52540">
    <property type="entry name" value="P-loop containing nucleoside triphosphate hydrolases"/>
    <property type="match status" value="1"/>
</dbReference>
<evidence type="ECO:0000256" key="2">
    <source>
        <dbReference type="ARBA" id="ARBA00022932"/>
    </source>
</evidence>
<sequence length="325" mass="37738">MKPWLADNKTHFIELLKQQSLPHAMIFSGVQGAGKTELARWLTNTLLCQTIQTEHLGSLENLQNIPCRQCKSCNLYLQQTHPDHINIELTSTSIGVDQIRNVSRFFEKTAQLASNQVVIIENAEAMTESAANALLKTLEEPTNNSFIILLVHDEQRLLPTIISRCRHIQLKPPTGNELLKYLDNQQAEQDPFINLTHLSELKDEECAQQYFQFSQSFIRFLIDKSQRMTLLNQMNANENSVNWLERVITNLMRAETSWLNRLTVDGLSDEKLLEYLTDNKEKLWQVYLLIKQFNKQQLTLVQLNIEYRLEKLLVDIWITMNAVEE</sequence>
<evidence type="ECO:0000256" key="1">
    <source>
        <dbReference type="ARBA" id="ARBA00012417"/>
    </source>
</evidence>
<gene>
    <name evidence="4" type="primary">holB</name>
    <name evidence="4" type="ORF">RM573_00785</name>
</gene>
<dbReference type="PANTHER" id="PTHR11669:SF8">
    <property type="entry name" value="DNA POLYMERASE III SUBUNIT DELTA"/>
    <property type="match status" value="1"/>
</dbReference>
<keyword evidence="4" id="KW-0548">Nucleotidyltransferase</keyword>
<dbReference type="GO" id="GO:0003887">
    <property type="term" value="F:DNA-directed DNA polymerase activity"/>
    <property type="evidence" value="ECO:0007669"/>
    <property type="project" value="UniProtKB-EC"/>
</dbReference>
<accession>A0ABU2ZW13</accession>
<keyword evidence="5" id="KW-1185">Reference proteome</keyword>
<dbReference type="EMBL" id="JAVRIF010000001">
    <property type="protein sequence ID" value="MDT0602124.1"/>
    <property type="molecule type" value="Genomic_DNA"/>
</dbReference>
<reference evidence="4 5" key="1">
    <citation type="submission" date="2023-09" db="EMBL/GenBank/DDBJ databases">
        <authorList>
            <person name="Rey-Velasco X."/>
        </authorList>
    </citation>
    <scope>NUCLEOTIDE SEQUENCE [LARGE SCALE GENOMIC DNA]</scope>
    <source>
        <strain evidence="4 5">W431</strain>
    </source>
</reference>
<dbReference type="InterPro" id="IPR027417">
    <property type="entry name" value="P-loop_NTPase"/>
</dbReference>
<evidence type="ECO:0000313" key="5">
    <source>
        <dbReference type="Proteomes" id="UP001266357"/>
    </source>
</evidence>
<dbReference type="EC" id="2.7.7.7" evidence="1"/>
<comment type="caution">
    <text evidence="4">The sequence shown here is derived from an EMBL/GenBank/DDBJ whole genome shotgun (WGS) entry which is preliminary data.</text>
</comment>